<dbReference type="GO" id="GO:0050660">
    <property type="term" value="F:flavin adenine dinucleotide binding"/>
    <property type="evidence" value="ECO:0007669"/>
    <property type="project" value="TreeGrafter"/>
</dbReference>
<dbReference type="GO" id="GO:0008360">
    <property type="term" value="P:regulation of cell shape"/>
    <property type="evidence" value="ECO:0007669"/>
    <property type="project" value="UniProtKB-KW"/>
</dbReference>
<keyword evidence="19" id="KW-1185">Reference proteome</keyword>
<gene>
    <name evidence="18" type="ORF">Pyn_07445</name>
</gene>
<evidence type="ECO:0000259" key="17">
    <source>
        <dbReference type="Pfam" id="PF02873"/>
    </source>
</evidence>
<dbReference type="PANTHER" id="PTHR21071">
    <property type="entry name" value="UDP-N-ACETYLENOLPYRUVOYLGLUCOSAMINE REDUCTASE"/>
    <property type="match status" value="1"/>
</dbReference>
<dbReference type="GO" id="GO:0008762">
    <property type="term" value="F:UDP-N-acetylmuramate dehydrogenase activity"/>
    <property type="evidence" value="ECO:0007669"/>
    <property type="project" value="UniProtKB-EC"/>
</dbReference>
<organism evidence="18 19">
    <name type="scientific">Prunus yedoensis var. nudiflora</name>
    <dbReference type="NCBI Taxonomy" id="2094558"/>
    <lineage>
        <taxon>Eukaryota</taxon>
        <taxon>Viridiplantae</taxon>
        <taxon>Streptophyta</taxon>
        <taxon>Embryophyta</taxon>
        <taxon>Tracheophyta</taxon>
        <taxon>Spermatophyta</taxon>
        <taxon>Magnoliopsida</taxon>
        <taxon>eudicotyledons</taxon>
        <taxon>Gunneridae</taxon>
        <taxon>Pentapetalae</taxon>
        <taxon>rosids</taxon>
        <taxon>fabids</taxon>
        <taxon>Rosales</taxon>
        <taxon>Rosaceae</taxon>
        <taxon>Amygdaloideae</taxon>
        <taxon>Amygdaleae</taxon>
        <taxon>Prunus</taxon>
    </lineage>
</organism>
<sequence>MDGRLHRLNRTDLNFGYRSSPFQDMQELAAIIAVKFKLHPSGSAKRRQYEYMERRRISQPVGEQSAGSVFRNPLDVGVAAAELIEKAGLKGFRVGGAMVSKMHANFFINCGGSTSQDMLDLLDLVKEKVDQKFAVQLKEEILYVHPYCNDVKSKQR</sequence>
<comment type="function">
    <text evidence="2">Cell wall formation.</text>
</comment>
<evidence type="ECO:0000256" key="5">
    <source>
        <dbReference type="ARBA" id="ARBA00012518"/>
    </source>
</evidence>
<dbReference type="SUPFAM" id="SSF56194">
    <property type="entry name" value="Uridine diphospho-N-Acetylenolpyruvylglucosamine reductase, MurB, C-terminal domain"/>
    <property type="match status" value="1"/>
</dbReference>
<dbReference type="Gene3D" id="3.90.78.10">
    <property type="entry name" value="UDP-N-acetylenolpyruvoylglucosamine reductase, C-terminal domain"/>
    <property type="match status" value="1"/>
</dbReference>
<dbReference type="PANTHER" id="PTHR21071:SF4">
    <property type="entry name" value="UDP-N-ACETYLENOLPYRUVOYLGLUCOSAMINE REDUCTASE"/>
    <property type="match status" value="1"/>
</dbReference>
<evidence type="ECO:0000256" key="2">
    <source>
        <dbReference type="ARBA" id="ARBA00003921"/>
    </source>
</evidence>
<evidence type="ECO:0000256" key="8">
    <source>
        <dbReference type="ARBA" id="ARBA00022630"/>
    </source>
</evidence>
<keyword evidence="8" id="KW-0285">Flavoprotein</keyword>
<evidence type="ECO:0000256" key="16">
    <source>
        <dbReference type="ARBA" id="ARBA00048914"/>
    </source>
</evidence>
<dbReference type="HAMAP" id="MF_00037">
    <property type="entry name" value="MurB"/>
    <property type="match status" value="1"/>
</dbReference>
<comment type="catalytic activity">
    <reaction evidence="16">
        <text>UDP-N-acetyl-alpha-D-muramate + NADP(+) = UDP-N-acetyl-3-O-(1-carboxyvinyl)-alpha-D-glucosamine + NADPH + H(+)</text>
        <dbReference type="Rhea" id="RHEA:12248"/>
        <dbReference type="ChEBI" id="CHEBI:15378"/>
        <dbReference type="ChEBI" id="CHEBI:57783"/>
        <dbReference type="ChEBI" id="CHEBI:58349"/>
        <dbReference type="ChEBI" id="CHEBI:68483"/>
        <dbReference type="ChEBI" id="CHEBI:70757"/>
        <dbReference type="EC" id="1.3.1.98"/>
    </reaction>
</comment>
<protein>
    <recommendedName>
        <fullName evidence="5">UDP-N-acetylmuramate dehydrogenase</fullName>
        <ecNumber evidence="5">1.3.1.98</ecNumber>
    </recommendedName>
</protein>
<dbReference type="STRING" id="2094558.A0A315A9C2"/>
<evidence type="ECO:0000256" key="6">
    <source>
        <dbReference type="ARBA" id="ARBA00022490"/>
    </source>
</evidence>
<keyword evidence="11" id="KW-0133">Cell shape</keyword>
<dbReference type="InterPro" id="IPR016169">
    <property type="entry name" value="FAD-bd_PCMH_sub2"/>
</dbReference>
<dbReference type="Gene3D" id="3.30.465.10">
    <property type="match status" value="1"/>
</dbReference>
<evidence type="ECO:0000256" key="13">
    <source>
        <dbReference type="ARBA" id="ARBA00023002"/>
    </source>
</evidence>
<comment type="caution">
    <text evidence="18">The sequence shown here is derived from an EMBL/GenBank/DDBJ whole genome shotgun (WGS) entry which is preliminary data.</text>
</comment>
<keyword evidence="13" id="KW-0560">Oxidoreductase</keyword>
<evidence type="ECO:0000256" key="7">
    <source>
        <dbReference type="ARBA" id="ARBA00022618"/>
    </source>
</evidence>
<keyword evidence="10" id="KW-0521">NADP</keyword>
<evidence type="ECO:0000256" key="10">
    <source>
        <dbReference type="ARBA" id="ARBA00022857"/>
    </source>
</evidence>
<evidence type="ECO:0000256" key="14">
    <source>
        <dbReference type="ARBA" id="ARBA00023306"/>
    </source>
</evidence>
<dbReference type="Pfam" id="PF02873">
    <property type="entry name" value="MurB_C"/>
    <property type="match status" value="1"/>
</dbReference>
<dbReference type="GO" id="GO:0051301">
    <property type="term" value="P:cell division"/>
    <property type="evidence" value="ECO:0007669"/>
    <property type="project" value="UniProtKB-KW"/>
</dbReference>
<accession>A0A315A9C2</accession>
<name>A0A315A9C2_PRUYE</name>
<evidence type="ECO:0000313" key="19">
    <source>
        <dbReference type="Proteomes" id="UP000250321"/>
    </source>
</evidence>
<evidence type="ECO:0000256" key="3">
    <source>
        <dbReference type="ARBA" id="ARBA00004496"/>
    </source>
</evidence>
<evidence type="ECO:0000256" key="1">
    <source>
        <dbReference type="ARBA" id="ARBA00001974"/>
    </source>
</evidence>
<keyword evidence="15" id="KW-0961">Cell wall biogenesis/degradation</keyword>
<comment type="cofactor">
    <cofactor evidence="1">
        <name>FAD</name>
        <dbReference type="ChEBI" id="CHEBI:57692"/>
    </cofactor>
</comment>
<dbReference type="UniPathway" id="UPA00219"/>
<comment type="subcellular location">
    <subcellularLocation>
        <location evidence="3">Cytoplasm</location>
    </subcellularLocation>
</comment>
<dbReference type="InterPro" id="IPR003170">
    <property type="entry name" value="MurB"/>
</dbReference>
<dbReference type="AlphaFoldDB" id="A0A315A9C2"/>
<comment type="pathway">
    <text evidence="4">Cell wall biogenesis; peptidoglycan biosynthesis.</text>
</comment>
<dbReference type="EMBL" id="PJQY01000471">
    <property type="protein sequence ID" value="PQQ10756.1"/>
    <property type="molecule type" value="Genomic_DNA"/>
</dbReference>
<dbReference type="OrthoDB" id="66620at2759"/>
<evidence type="ECO:0000256" key="12">
    <source>
        <dbReference type="ARBA" id="ARBA00022984"/>
    </source>
</evidence>
<dbReference type="InterPro" id="IPR036635">
    <property type="entry name" value="MurB_C_sf"/>
</dbReference>
<evidence type="ECO:0000256" key="9">
    <source>
        <dbReference type="ARBA" id="ARBA00022827"/>
    </source>
</evidence>
<proteinExistence type="inferred from homology"/>
<keyword evidence="7" id="KW-0132">Cell division</keyword>
<dbReference type="EC" id="1.3.1.98" evidence="5"/>
<dbReference type="GO" id="GO:0005829">
    <property type="term" value="C:cytosol"/>
    <property type="evidence" value="ECO:0007669"/>
    <property type="project" value="TreeGrafter"/>
</dbReference>
<evidence type="ECO:0000256" key="4">
    <source>
        <dbReference type="ARBA" id="ARBA00004752"/>
    </source>
</evidence>
<keyword evidence="12" id="KW-0573">Peptidoglycan synthesis</keyword>
<dbReference type="InterPro" id="IPR011601">
    <property type="entry name" value="MurB_C"/>
</dbReference>
<feature type="domain" description="UDP-N-acetylenolpyruvoylglucosamine reductase C-terminal" evidence="17">
    <location>
        <begin position="47"/>
        <end position="143"/>
    </location>
</feature>
<reference evidence="18 19" key="1">
    <citation type="submission" date="2018-02" db="EMBL/GenBank/DDBJ databases">
        <title>Draft genome of wild Prunus yedoensis var. nudiflora.</title>
        <authorList>
            <person name="Baek S."/>
            <person name="Kim J.-H."/>
            <person name="Choi K."/>
            <person name="Kim G.-B."/>
            <person name="Cho A."/>
            <person name="Jang H."/>
            <person name="Shin C.-H."/>
            <person name="Yu H.-J."/>
            <person name="Mun J.-H."/>
        </authorList>
    </citation>
    <scope>NUCLEOTIDE SEQUENCE [LARGE SCALE GENOMIC DNA]</scope>
    <source>
        <strain evidence="19">cv. Jeju island</strain>
        <tissue evidence="18">Leaf</tissue>
    </source>
</reference>
<keyword evidence="9" id="KW-0274">FAD</keyword>
<keyword evidence="6" id="KW-0963">Cytoplasm</keyword>
<evidence type="ECO:0000256" key="15">
    <source>
        <dbReference type="ARBA" id="ARBA00023316"/>
    </source>
</evidence>
<keyword evidence="14" id="KW-0131">Cell cycle</keyword>
<evidence type="ECO:0000256" key="11">
    <source>
        <dbReference type="ARBA" id="ARBA00022960"/>
    </source>
</evidence>
<evidence type="ECO:0000313" key="18">
    <source>
        <dbReference type="EMBL" id="PQQ10756.1"/>
    </source>
</evidence>
<dbReference type="GO" id="GO:0071555">
    <property type="term" value="P:cell wall organization"/>
    <property type="evidence" value="ECO:0007669"/>
    <property type="project" value="UniProtKB-KW"/>
</dbReference>
<dbReference type="Proteomes" id="UP000250321">
    <property type="component" value="Unassembled WGS sequence"/>
</dbReference>